<evidence type="ECO:0000313" key="1">
    <source>
        <dbReference type="EMBL" id="KUL56051.1"/>
    </source>
</evidence>
<protein>
    <submittedName>
        <fullName evidence="1">Uncharacterized protein</fullName>
    </submittedName>
</protein>
<dbReference type="AlphaFoldDB" id="A0A0X3WGP2"/>
<sequence length="64" mass="6680">MPVDALGVALPGDRPVSGLRGHRPVQEQAARIHDLAADALRRPSVAAKVMAGDATRQAVNQAQT</sequence>
<organism evidence="1 2">
    <name type="scientific">Streptomyces violaceusniger</name>
    <dbReference type="NCBI Taxonomy" id="68280"/>
    <lineage>
        <taxon>Bacteria</taxon>
        <taxon>Bacillati</taxon>
        <taxon>Actinomycetota</taxon>
        <taxon>Actinomycetes</taxon>
        <taxon>Kitasatosporales</taxon>
        <taxon>Streptomycetaceae</taxon>
        <taxon>Streptomyces</taxon>
        <taxon>Streptomyces violaceusniger group</taxon>
    </lineage>
</organism>
<evidence type="ECO:0000313" key="2">
    <source>
        <dbReference type="Proteomes" id="UP000053413"/>
    </source>
</evidence>
<dbReference type="EMBL" id="LLZJ01000266">
    <property type="protein sequence ID" value="KUL56051.1"/>
    <property type="molecule type" value="Genomic_DNA"/>
</dbReference>
<reference evidence="2" key="1">
    <citation type="submission" date="2015-10" db="EMBL/GenBank/DDBJ databases">
        <authorList>
            <person name="Ju K.-S."/>
            <person name="Doroghazi J.R."/>
            <person name="Metcalf W.W."/>
        </authorList>
    </citation>
    <scope>NUCLEOTIDE SEQUENCE [LARGE SCALE GENOMIC DNA]</scope>
    <source>
        <strain evidence="2">NRRL F-8817</strain>
    </source>
</reference>
<gene>
    <name evidence="1" type="ORF">ADL28_21350</name>
</gene>
<dbReference type="Proteomes" id="UP000053413">
    <property type="component" value="Unassembled WGS sequence"/>
</dbReference>
<comment type="caution">
    <text evidence="1">The sequence shown here is derived from an EMBL/GenBank/DDBJ whole genome shotgun (WGS) entry which is preliminary data.</text>
</comment>
<accession>A0A0X3WGP2</accession>
<name>A0A0X3WGP2_STRVO</name>
<dbReference type="RefSeq" id="WP_156107565.1">
    <property type="nucleotide sequence ID" value="NZ_LLZJ01000266.1"/>
</dbReference>
<proteinExistence type="predicted"/>